<feature type="transmembrane region" description="Helical" evidence="1">
    <location>
        <begin position="64"/>
        <end position="86"/>
    </location>
</feature>
<evidence type="ECO:0000313" key="2">
    <source>
        <dbReference type="EMBL" id="TYP85952.1"/>
    </source>
</evidence>
<dbReference type="RefSeq" id="WP_166534285.1">
    <property type="nucleotide sequence ID" value="NZ_VNHW01000011.1"/>
</dbReference>
<organism evidence="2 3">
    <name type="scientific">Blastococcus xanthinilyticus</name>
    <dbReference type="NCBI Taxonomy" id="1564164"/>
    <lineage>
        <taxon>Bacteria</taxon>
        <taxon>Bacillati</taxon>
        <taxon>Actinomycetota</taxon>
        <taxon>Actinomycetes</taxon>
        <taxon>Geodermatophilales</taxon>
        <taxon>Geodermatophilaceae</taxon>
        <taxon>Blastococcus</taxon>
    </lineage>
</organism>
<gene>
    <name evidence="2" type="ORF">BD833_11193</name>
</gene>
<reference evidence="2 3" key="1">
    <citation type="submission" date="2019-07" db="EMBL/GenBank/DDBJ databases">
        <title>Genomic Encyclopedia of Archaeal and Bacterial Type Strains, Phase II (KMG-II): from individual species to whole genera.</title>
        <authorList>
            <person name="Goeker M."/>
        </authorList>
    </citation>
    <scope>NUCLEOTIDE SEQUENCE [LARGE SCALE GENOMIC DNA]</scope>
    <source>
        <strain evidence="2 3">DSM 46842</strain>
    </source>
</reference>
<name>A0A5S5CTS1_9ACTN</name>
<keyword evidence="1" id="KW-0812">Transmembrane</keyword>
<protein>
    <submittedName>
        <fullName evidence="2">Uncharacterized protein</fullName>
    </submittedName>
</protein>
<dbReference type="Proteomes" id="UP000322499">
    <property type="component" value="Unassembled WGS sequence"/>
</dbReference>
<feature type="transmembrane region" description="Helical" evidence="1">
    <location>
        <begin position="14"/>
        <end position="37"/>
    </location>
</feature>
<accession>A0A5S5CTS1</accession>
<evidence type="ECO:0000256" key="1">
    <source>
        <dbReference type="SAM" id="Phobius"/>
    </source>
</evidence>
<proteinExistence type="predicted"/>
<dbReference type="AlphaFoldDB" id="A0A5S5CTS1"/>
<keyword evidence="1" id="KW-0472">Membrane</keyword>
<comment type="caution">
    <text evidence="2">The sequence shown here is derived from an EMBL/GenBank/DDBJ whole genome shotgun (WGS) entry which is preliminary data.</text>
</comment>
<evidence type="ECO:0000313" key="3">
    <source>
        <dbReference type="Proteomes" id="UP000322499"/>
    </source>
</evidence>
<dbReference type="EMBL" id="VNHW01000011">
    <property type="protein sequence ID" value="TYP85952.1"/>
    <property type="molecule type" value="Genomic_DNA"/>
</dbReference>
<feature type="transmembrane region" description="Helical" evidence="1">
    <location>
        <begin position="98"/>
        <end position="120"/>
    </location>
</feature>
<sequence length="121" mass="12211">MTSPLSDRRPGARAYWYVLGVLWLLPALAVVVGSLVLPDENADGQCTGIGFGCSVTPADGVGLAAAFAAPFLGIGGLLGMVLLALLRDRPAFARMPPSLQALAVLAVLVAAAVGIAVAVLD</sequence>
<keyword evidence="1" id="KW-1133">Transmembrane helix</keyword>
<keyword evidence="3" id="KW-1185">Reference proteome</keyword>